<dbReference type="InterPro" id="IPR011642">
    <property type="entry name" value="Gate_dom"/>
</dbReference>
<organism evidence="12 13">
    <name type="scientific">Tuber aestivum</name>
    <name type="common">summer truffle</name>
    <dbReference type="NCBI Taxonomy" id="59557"/>
    <lineage>
        <taxon>Eukaryota</taxon>
        <taxon>Fungi</taxon>
        <taxon>Dikarya</taxon>
        <taxon>Ascomycota</taxon>
        <taxon>Pezizomycotina</taxon>
        <taxon>Pezizomycetes</taxon>
        <taxon>Pezizales</taxon>
        <taxon>Tuberaceae</taxon>
        <taxon>Tuber</taxon>
    </lineage>
</organism>
<evidence type="ECO:0000256" key="6">
    <source>
        <dbReference type="ARBA" id="ARBA00023136"/>
    </source>
</evidence>
<dbReference type="AlphaFoldDB" id="A0A292Q8N4"/>
<evidence type="ECO:0008006" key="14">
    <source>
        <dbReference type="Google" id="ProtNLM"/>
    </source>
</evidence>
<feature type="transmembrane region" description="Helical" evidence="8">
    <location>
        <begin position="577"/>
        <end position="601"/>
    </location>
</feature>
<feature type="transmembrane region" description="Helical" evidence="8">
    <location>
        <begin position="259"/>
        <end position="286"/>
    </location>
</feature>
<feature type="compositionally biased region" description="Pro residues" evidence="7">
    <location>
        <begin position="26"/>
        <end position="36"/>
    </location>
</feature>
<feature type="compositionally biased region" description="Basic and acidic residues" evidence="7">
    <location>
        <begin position="70"/>
        <end position="95"/>
    </location>
</feature>
<protein>
    <recommendedName>
        <fullName evidence="14">Concentrative nucleoside transporter C-terminal domain-containing protein</fullName>
    </recommendedName>
</protein>
<feature type="transmembrane region" description="Helical" evidence="8">
    <location>
        <begin position="391"/>
        <end position="413"/>
    </location>
</feature>
<dbReference type="Pfam" id="PF07670">
    <property type="entry name" value="Gate"/>
    <property type="match status" value="1"/>
</dbReference>
<evidence type="ECO:0000259" key="10">
    <source>
        <dbReference type="Pfam" id="PF07662"/>
    </source>
</evidence>
<dbReference type="PANTHER" id="PTHR10590:SF4">
    <property type="entry name" value="SOLUTE CARRIER FAMILY 28 MEMBER 3"/>
    <property type="match status" value="1"/>
</dbReference>
<feature type="transmembrane region" description="Helical" evidence="8">
    <location>
        <begin position="349"/>
        <end position="371"/>
    </location>
</feature>
<evidence type="ECO:0000256" key="1">
    <source>
        <dbReference type="ARBA" id="ARBA00004651"/>
    </source>
</evidence>
<gene>
    <name evidence="12" type="ORF">GSTUAT00000733001</name>
</gene>
<dbReference type="Proteomes" id="UP001412239">
    <property type="component" value="Unassembled WGS sequence"/>
</dbReference>
<name>A0A292Q8N4_9PEZI</name>
<feature type="transmembrane region" description="Helical" evidence="8">
    <location>
        <begin position="314"/>
        <end position="337"/>
    </location>
</feature>
<keyword evidence="4 8" id="KW-0812">Transmembrane</keyword>
<dbReference type="InterPro" id="IPR002668">
    <property type="entry name" value="CNT_N_dom"/>
</dbReference>
<evidence type="ECO:0000256" key="3">
    <source>
        <dbReference type="ARBA" id="ARBA00022475"/>
    </source>
</evidence>
<accession>A0A292Q8N4</accession>
<comment type="similarity">
    <text evidence="2">Belongs to the concentrative nucleoside transporter (CNT) (TC 2.A.41) family.</text>
</comment>
<feature type="domain" description="Nucleoside transporter/FeoB GTPase Gate" evidence="11">
    <location>
        <begin position="316"/>
        <end position="414"/>
    </location>
</feature>
<comment type="subcellular location">
    <subcellularLocation>
        <location evidence="1">Cell membrane</location>
        <topology evidence="1">Multi-pass membrane protein</topology>
    </subcellularLocation>
</comment>
<keyword evidence="13" id="KW-1185">Reference proteome</keyword>
<keyword evidence="6 8" id="KW-0472">Membrane</keyword>
<evidence type="ECO:0000256" key="4">
    <source>
        <dbReference type="ARBA" id="ARBA00022692"/>
    </source>
</evidence>
<feature type="transmembrane region" description="Helical" evidence="8">
    <location>
        <begin position="201"/>
        <end position="219"/>
    </location>
</feature>
<feature type="region of interest" description="Disordered" evidence="7">
    <location>
        <begin position="1"/>
        <end position="114"/>
    </location>
</feature>
<evidence type="ECO:0000313" key="13">
    <source>
        <dbReference type="Proteomes" id="UP001412239"/>
    </source>
</evidence>
<feature type="transmembrane region" description="Helical" evidence="8">
    <location>
        <begin position="231"/>
        <end position="247"/>
    </location>
</feature>
<keyword evidence="3" id="KW-1003">Cell membrane</keyword>
<feature type="compositionally biased region" description="Low complexity" evidence="7">
    <location>
        <begin position="1"/>
        <end position="19"/>
    </location>
</feature>
<sequence length="734" mass="80163">MSVSLTATTPANAATTIATVDHHSPTSPPKSRPPDPALDIQNQHQHPHLHHSAATLNPASEPSYVISTDSGDKHAPPRFSHDMERHAGAPEKGDDVAEDGSVRSSVEGSGRRPGKAGVYYRKYKPFVHLFILAVFTGWWIASLVLHRHDKNWVIPFLLWLMITLRIITLWLPARHVLRPCKFLWSKTVTPVVAAIPPRFRLAAGAISVISIFLLGAFASEESLNNTRDSRAISLFGLLVFVGILAATSRDRRKIQWHTVLVGMLMQFIVALFVLRTGAGFDIFTFISELARSLLGFSRDGTAFLTSPDVAKLPYFLIGVLPAIIFFVAFVQLLFYWGVLQWFIGKFAAFFFWSMQVSGAEAVVAAASPFIGQGESAMLIRPFVAHLTQAEIHQVMTSGFATIAGSVLVAYIAMGVNPQALISSCVMSIPASLAVSKLRCPETEESLTAGKVVIPEDENPSVNGLHAFTEGAWLGLKIAGMILTILLCVLALLGLVNGLLTWWGRYLNINDPPLTVELIVGYICYPISFLLGVSREGDDIYKVAQLIGTKLIANEFVAYTRLQSDPEFQTLSDRSRLIAVYALCGFANIGSLGSAIGVLSQIAPSRTGDVSRLALSALIAGAISTFTSASVAGLVLGSLSEFKAPDLLIGGGGGGGRDERGEEMVWRMDEWMVEGMDGENFVHDLGDLDVNAITPVLGPFWFICLHSSRCRYRTHRRRRVRAYDGWAQTPHNWRI</sequence>
<dbReference type="GO" id="GO:0005886">
    <property type="term" value="C:plasma membrane"/>
    <property type="evidence" value="ECO:0007669"/>
    <property type="project" value="UniProtKB-SubCell"/>
</dbReference>
<dbReference type="GO" id="GO:0015293">
    <property type="term" value="F:symporter activity"/>
    <property type="evidence" value="ECO:0007669"/>
    <property type="project" value="TreeGrafter"/>
</dbReference>
<evidence type="ECO:0000256" key="2">
    <source>
        <dbReference type="ARBA" id="ARBA00009033"/>
    </source>
</evidence>
<dbReference type="InterPro" id="IPR008276">
    <property type="entry name" value="C_nuclsd_transpt"/>
</dbReference>
<feature type="transmembrane region" description="Helical" evidence="8">
    <location>
        <begin position="613"/>
        <end position="635"/>
    </location>
</feature>
<evidence type="ECO:0000259" key="11">
    <source>
        <dbReference type="Pfam" id="PF07670"/>
    </source>
</evidence>
<evidence type="ECO:0000256" key="8">
    <source>
        <dbReference type="SAM" id="Phobius"/>
    </source>
</evidence>
<feature type="domain" description="Concentrative nucleoside transporter C-terminal" evidence="10">
    <location>
        <begin position="420"/>
        <end position="632"/>
    </location>
</feature>
<evidence type="ECO:0000313" key="12">
    <source>
        <dbReference type="EMBL" id="CUS15113.1"/>
    </source>
</evidence>
<dbReference type="GO" id="GO:0005337">
    <property type="term" value="F:nucleoside transmembrane transporter activity"/>
    <property type="evidence" value="ECO:0007669"/>
    <property type="project" value="InterPro"/>
</dbReference>
<dbReference type="EMBL" id="LN890950">
    <property type="protein sequence ID" value="CUS15113.1"/>
    <property type="molecule type" value="Genomic_DNA"/>
</dbReference>
<proteinExistence type="inferred from homology"/>
<feature type="compositionally biased region" description="Polar residues" evidence="7">
    <location>
        <begin position="54"/>
        <end position="69"/>
    </location>
</feature>
<dbReference type="Pfam" id="PF01773">
    <property type="entry name" value="Nucleos_tra2_N"/>
    <property type="match status" value="1"/>
</dbReference>
<evidence type="ECO:0000256" key="5">
    <source>
        <dbReference type="ARBA" id="ARBA00022989"/>
    </source>
</evidence>
<evidence type="ECO:0000259" key="9">
    <source>
        <dbReference type="Pfam" id="PF01773"/>
    </source>
</evidence>
<dbReference type="PANTHER" id="PTHR10590">
    <property type="entry name" value="SODIUM/NUCLEOSIDE COTRANSPORTER"/>
    <property type="match status" value="1"/>
</dbReference>
<feature type="transmembrane region" description="Helical" evidence="8">
    <location>
        <begin position="152"/>
        <end position="171"/>
    </location>
</feature>
<feature type="transmembrane region" description="Helical" evidence="8">
    <location>
        <begin position="126"/>
        <end position="146"/>
    </location>
</feature>
<feature type="domain" description="Concentrative nucleoside transporter N-terminal" evidence="9">
    <location>
        <begin position="235"/>
        <end position="306"/>
    </location>
</feature>
<dbReference type="Pfam" id="PF07662">
    <property type="entry name" value="Nucleos_tra2_C"/>
    <property type="match status" value="1"/>
</dbReference>
<reference evidence="12" key="1">
    <citation type="submission" date="2015-10" db="EMBL/GenBank/DDBJ databases">
        <authorList>
            <person name="Regsiter A."/>
            <person name="william w."/>
        </authorList>
    </citation>
    <scope>NUCLEOTIDE SEQUENCE</scope>
    <source>
        <strain evidence="12">Montdore</strain>
    </source>
</reference>
<keyword evidence="5 8" id="KW-1133">Transmembrane helix</keyword>
<feature type="transmembrane region" description="Helical" evidence="8">
    <location>
        <begin position="477"/>
        <end position="501"/>
    </location>
</feature>
<evidence type="ECO:0000256" key="7">
    <source>
        <dbReference type="SAM" id="MobiDB-lite"/>
    </source>
</evidence>
<feature type="transmembrane region" description="Helical" evidence="8">
    <location>
        <begin position="513"/>
        <end position="532"/>
    </location>
</feature>
<dbReference type="InterPro" id="IPR011657">
    <property type="entry name" value="CNT_C_dom"/>
</dbReference>